<name>A0AAD7XTQ9_9STRA</name>
<dbReference type="PANTHER" id="PTHR20883">
    <property type="entry name" value="PHYTANOYL-COA DIOXYGENASE DOMAIN CONTAINING 1"/>
    <property type="match status" value="1"/>
</dbReference>
<keyword evidence="2" id="KW-0479">Metal-binding</keyword>
<evidence type="ECO:0000313" key="5">
    <source>
        <dbReference type="EMBL" id="KAJ8612524.1"/>
    </source>
</evidence>
<proteinExistence type="predicted"/>
<accession>A0AAD7XTQ9</accession>
<feature type="compositionally biased region" description="Pro residues" evidence="4">
    <location>
        <begin position="262"/>
        <end position="276"/>
    </location>
</feature>
<comment type="cofactor">
    <cofactor evidence="1">
        <name>Fe cation</name>
        <dbReference type="ChEBI" id="CHEBI:24875"/>
    </cofactor>
</comment>
<evidence type="ECO:0000313" key="6">
    <source>
        <dbReference type="Proteomes" id="UP001230188"/>
    </source>
</evidence>
<reference evidence="5" key="1">
    <citation type="submission" date="2023-01" db="EMBL/GenBank/DDBJ databases">
        <title>Metagenome sequencing of chrysophaentin producing Chrysophaeum taylorii.</title>
        <authorList>
            <person name="Davison J."/>
            <person name="Bewley C."/>
        </authorList>
    </citation>
    <scope>NUCLEOTIDE SEQUENCE</scope>
    <source>
        <strain evidence="5">NIES-1699</strain>
    </source>
</reference>
<dbReference type="SUPFAM" id="SSF51197">
    <property type="entry name" value="Clavaminate synthase-like"/>
    <property type="match status" value="1"/>
</dbReference>
<evidence type="ECO:0008006" key="7">
    <source>
        <dbReference type="Google" id="ProtNLM"/>
    </source>
</evidence>
<dbReference type="GO" id="GO:0046872">
    <property type="term" value="F:metal ion binding"/>
    <property type="evidence" value="ECO:0007669"/>
    <property type="project" value="UniProtKB-KW"/>
</dbReference>
<evidence type="ECO:0000256" key="3">
    <source>
        <dbReference type="ARBA" id="ARBA00023004"/>
    </source>
</evidence>
<sequence>MVSQGEIDAFVELGYCAVREAFSPEVARRCRRAVWKHIEQQGITEEDPSTWSRAPKGRLGLAEIFRDSDLGAPWSECWSPRLREAIDQVCGAGKWEPNGCGWWVVTFPEDNAEPWGVRGNWHVDGHGYRHLAQSREVGLVLLMLFSDVGPNGGGTALAPNSHRVVAEKLLRAGADGLAGPALSAATRAAVDLDNPVEARGRAGDVFLLHPFLLHARSKNLSGHVVRFLCHPVLALREPLRLFPRPADPTPVERVALDVLDHLPPPHVLPSPPPPGGDSPRLPPRDNTIAAVMGFDAFARQRSGNLRARKKRKSRRPSRPSSEKR</sequence>
<protein>
    <recommendedName>
        <fullName evidence="7">Phytanoyl-CoA dioxygenase</fullName>
    </recommendedName>
</protein>
<feature type="compositionally biased region" description="Basic residues" evidence="4">
    <location>
        <begin position="306"/>
        <end position="317"/>
    </location>
</feature>
<evidence type="ECO:0000256" key="1">
    <source>
        <dbReference type="ARBA" id="ARBA00001962"/>
    </source>
</evidence>
<feature type="region of interest" description="Disordered" evidence="4">
    <location>
        <begin position="298"/>
        <end position="324"/>
    </location>
</feature>
<keyword evidence="3" id="KW-0408">Iron</keyword>
<organism evidence="5 6">
    <name type="scientific">Chrysophaeum taylorii</name>
    <dbReference type="NCBI Taxonomy" id="2483200"/>
    <lineage>
        <taxon>Eukaryota</taxon>
        <taxon>Sar</taxon>
        <taxon>Stramenopiles</taxon>
        <taxon>Ochrophyta</taxon>
        <taxon>Pelagophyceae</taxon>
        <taxon>Pelagomonadales</taxon>
        <taxon>Pelagomonadaceae</taxon>
        <taxon>Chrysophaeum</taxon>
    </lineage>
</organism>
<comment type="caution">
    <text evidence="5">The sequence shown here is derived from an EMBL/GenBank/DDBJ whole genome shotgun (WGS) entry which is preliminary data.</text>
</comment>
<dbReference type="InterPro" id="IPR008775">
    <property type="entry name" value="Phytyl_CoA_dOase-like"/>
</dbReference>
<dbReference type="Proteomes" id="UP001230188">
    <property type="component" value="Unassembled WGS sequence"/>
</dbReference>
<dbReference type="PANTHER" id="PTHR20883:SF15">
    <property type="entry name" value="PHYTANOYL-COA DIOXYGENASE DOMAIN-CONTAINING PROTEIN 1"/>
    <property type="match status" value="1"/>
</dbReference>
<dbReference type="Pfam" id="PF05721">
    <property type="entry name" value="PhyH"/>
    <property type="match status" value="1"/>
</dbReference>
<keyword evidence="6" id="KW-1185">Reference proteome</keyword>
<dbReference type="Gene3D" id="2.60.120.620">
    <property type="entry name" value="q2cbj1_9rhob like domain"/>
    <property type="match status" value="1"/>
</dbReference>
<evidence type="ECO:0000256" key="4">
    <source>
        <dbReference type="SAM" id="MobiDB-lite"/>
    </source>
</evidence>
<feature type="region of interest" description="Disordered" evidence="4">
    <location>
        <begin position="262"/>
        <end position="286"/>
    </location>
</feature>
<gene>
    <name evidence="5" type="ORF">CTAYLR_003734</name>
</gene>
<evidence type="ECO:0000256" key="2">
    <source>
        <dbReference type="ARBA" id="ARBA00022723"/>
    </source>
</evidence>
<dbReference type="AlphaFoldDB" id="A0AAD7XTQ9"/>
<dbReference type="EMBL" id="JAQMWT010000047">
    <property type="protein sequence ID" value="KAJ8612524.1"/>
    <property type="molecule type" value="Genomic_DNA"/>
</dbReference>